<sequence>MKQIKKDKNWKKKMEIKLDFRNIMEDVVGSEHGISEKDINNIREKIANAHKRVLDGRKSGELGFYQLPYQDKEVSEILDISEDIKNKFDNFVVLGIGGSALGNIALHNALNHKFYNLLPKKDRKDCPRIFFLDNIDPKLIKELIDIIDLKKTVFNVITKSGSTSETIANFLVFLDLLKSAVGDDWKKHIIITTDPERGDLRKLAKEESIISLSVPPNVGGRYSVLSPVGLLSAAVSGIDINQLLSGAAYMDKLCSLSEFDKNPSFELNKNTAYMSAVLLYLEYIKNKKNITVFMPYSNSLIGIADWFSQIWAESLGKKYSLENKVVNTGFTPVSALGATDQHSQLQLYVQGQYDKVIVFVEVENYNSQIDIPKLYPEFDSFEYLGGKSIN</sequence>
<reference evidence="5" key="1">
    <citation type="journal article" date="2014" name="Front. Microbiol.">
        <title>High frequency of phylogenetically diverse reductive dehalogenase-homologous genes in deep subseafloor sedimentary metagenomes.</title>
        <authorList>
            <person name="Kawai M."/>
            <person name="Futagami T."/>
            <person name="Toyoda A."/>
            <person name="Takaki Y."/>
            <person name="Nishi S."/>
            <person name="Hori S."/>
            <person name="Arai W."/>
            <person name="Tsubouchi T."/>
            <person name="Morono Y."/>
            <person name="Uchiyama I."/>
            <person name="Ito T."/>
            <person name="Fujiyama A."/>
            <person name="Inagaki F."/>
            <person name="Takami H."/>
        </authorList>
    </citation>
    <scope>NUCLEOTIDE SEQUENCE</scope>
    <source>
        <strain evidence="5">Expedition CK06-06</strain>
    </source>
</reference>
<dbReference type="EMBL" id="BARU01000116">
    <property type="protein sequence ID" value="GAH27366.1"/>
    <property type="molecule type" value="Genomic_DNA"/>
</dbReference>
<dbReference type="InterPro" id="IPR001672">
    <property type="entry name" value="G6P_Isomerase"/>
</dbReference>
<gene>
    <name evidence="5" type="ORF">S03H2_00555</name>
</gene>
<dbReference type="GO" id="GO:0051156">
    <property type="term" value="P:glucose 6-phosphate metabolic process"/>
    <property type="evidence" value="ECO:0007669"/>
    <property type="project" value="TreeGrafter"/>
</dbReference>
<evidence type="ECO:0000256" key="4">
    <source>
        <dbReference type="ARBA" id="ARBA00023235"/>
    </source>
</evidence>
<feature type="non-terminal residue" evidence="5">
    <location>
        <position position="390"/>
    </location>
</feature>
<evidence type="ECO:0000256" key="3">
    <source>
        <dbReference type="ARBA" id="ARBA00023152"/>
    </source>
</evidence>
<dbReference type="PANTHER" id="PTHR11469:SF1">
    <property type="entry name" value="GLUCOSE-6-PHOSPHATE ISOMERASE"/>
    <property type="match status" value="1"/>
</dbReference>
<dbReference type="GO" id="GO:0004347">
    <property type="term" value="F:glucose-6-phosphate isomerase activity"/>
    <property type="evidence" value="ECO:0007669"/>
    <property type="project" value="InterPro"/>
</dbReference>
<keyword evidence="2" id="KW-0963">Cytoplasm</keyword>
<dbReference type="Gene3D" id="3.40.50.10490">
    <property type="entry name" value="Glucose-6-phosphate isomerase like protein, domain 1"/>
    <property type="match status" value="2"/>
</dbReference>
<dbReference type="CDD" id="cd05016">
    <property type="entry name" value="SIS_PGI_2"/>
    <property type="match status" value="1"/>
</dbReference>
<evidence type="ECO:0000256" key="2">
    <source>
        <dbReference type="ARBA" id="ARBA00022490"/>
    </source>
</evidence>
<keyword evidence="3" id="KW-0324">Glycolysis</keyword>
<keyword evidence="1" id="KW-0312">Gluconeogenesis</keyword>
<organism evidence="5">
    <name type="scientific">marine sediment metagenome</name>
    <dbReference type="NCBI Taxonomy" id="412755"/>
    <lineage>
        <taxon>unclassified sequences</taxon>
        <taxon>metagenomes</taxon>
        <taxon>ecological metagenomes</taxon>
    </lineage>
</organism>
<dbReference type="PRINTS" id="PR00662">
    <property type="entry name" value="G6PISOMERASE"/>
</dbReference>
<proteinExistence type="predicted"/>
<dbReference type="FunFam" id="3.40.50.10490:FF:000016">
    <property type="entry name" value="Glucose-6-phosphate isomerase"/>
    <property type="match status" value="1"/>
</dbReference>
<dbReference type="InterPro" id="IPR035482">
    <property type="entry name" value="SIS_PGI_2"/>
</dbReference>
<dbReference type="Pfam" id="PF00342">
    <property type="entry name" value="PGI"/>
    <property type="match status" value="1"/>
</dbReference>
<dbReference type="GO" id="GO:0006094">
    <property type="term" value="P:gluconeogenesis"/>
    <property type="evidence" value="ECO:0007669"/>
    <property type="project" value="UniProtKB-KW"/>
</dbReference>
<dbReference type="InterPro" id="IPR035476">
    <property type="entry name" value="SIS_PGI_1"/>
</dbReference>
<evidence type="ECO:0000256" key="1">
    <source>
        <dbReference type="ARBA" id="ARBA00022432"/>
    </source>
</evidence>
<keyword evidence="4" id="KW-0413">Isomerase</keyword>
<evidence type="ECO:0000313" key="5">
    <source>
        <dbReference type="EMBL" id="GAH27366.1"/>
    </source>
</evidence>
<dbReference type="GO" id="GO:0048029">
    <property type="term" value="F:monosaccharide binding"/>
    <property type="evidence" value="ECO:0007669"/>
    <property type="project" value="TreeGrafter"/>
</dbReference>
<name>X1E255_9ZZZZ</name>
<dbReference type="AlphaFoldDB" id="X1E255"/>
<comment type="caution">
    <text evidence="5">The sequence shown here is derived from an EMBL/GenBank/DDBJ whole genome shotgun (WGS) entry which is preliminary data.</text>
</comment>
<protein>
    <submittedName>
        <fullName evidence="5">Uncharacterized protein</fullName>
    </submittedName>
</protein>
<dbReference type="InterPro" id="IPR046348">
    <property type="entry name" value="SIS_dom_sf"/>
</dbReference>
<dbReference type="GO" id="GO:0005829">
    <property type="term" value="C:cytosol"/>
    <property type="evidence" value="ECO:0007669"/>
    <property type="project" value="TreeGrafter"/>
</dbReference>
<dbReference type="PANTHER" id="PTHR11469">
    <property type="entry name" value="GLUCOSE-6-PHOSPHATE ISOMERASE"/>
    <property type="match status" value="1"/>
</dbReference>
<dbReference type="GO" id="GO:0006096">
    <property type="term" value="P:glycolytic process"/>
    <property type="evidence" value="ECO:0007669"/>
    <property type="project" value="UniProtKB-KW"/>
</dbReference>
<dbReference type="SUPFAM" id="SSF53697">
    <property type="entry name" value="SIS domain"/>
    <property type="match status" value="1"/>
</dbReference>
<dbReference type="PROSITE" id="PS51463">
    <property type="entry name" value="P_GLUCOSE_ISOMERASE_3"/>
    <property type="match status" value="1"/>
</dbReference>
<dbReference type="CDD" id="cd05015">
    <property type="entry name" value="SIS_PGI_1"/>
    <property type="match status" value="1"/>
</dbReference>
<accession>X1E255</accession>
<dbReference type="GO" id="GO:0097367">
    <property type="term" value="F:carbohydrate derivative binding"/>
    <property type="evidence" value="ECO:0007669"/>
    <property type="project" value="InterPro"/>
</dbReference>